<proteinExistence type="predicted"/>
<dbReference type="Gene3D" id="3.90.550.10">
    <property type="entry name" value="Spore Coat Polysaccharide Biosynthesis Protein SpsA, Chain A"/>
    <property type="match status" value="1"/>
</dbReference>
<dbReference type="Pfam" id="PF00535">
    <property type="entry name" value="Glycos_transf_2"/>
    <property type="match status" value="1"/>
</dbReference>
<dbReference type="InterPro" id="IPR001173">
    <property type="entry name" value="Glyco_trans_2-like"/>
</dbReference>
<dbReference type="SUPFAM" id="SSF53448">
    <property type="entry name" value="Nucleotide-diphospho-sugar transferases"/>
    <property type="match status" value="1"/>
</dbReference>
<dbReference type="GO" id="GO:0016740">
    <property type="term" value="F:transferase activity"/>
    <property type="evidence" value="ECO:0007669"/>
    <property type="project" value="UniProtKB-KW"/>
</dbReference>
<reference evidence="2" key="1">
    <citation type="journal article" date="2019" name="MBio">
        <title>Virus Genomes from Deep Sea Sediments Expand the Ocean Megavirome and Support Independent Origins of Viral Gigantism.</title>
        <authorList>
            <person name="Backstrom D."/>
            <person name="Yutin N."/>
            <person name="Jorgensen S.L."/>
            <person name="Dharamshi J."/>
            <person name="Homa F."/>
            <person name="Zaremba-Niedwiedzka K."/>
            <person name="Spang A."/>
            <person name="Wolf Y.I."/>
            <person name="Koonin E.V."/>
            <person name="Ettema T.J."/>
        </authorList>
    </citation>
    <scope>NUCLEOTIDE SEQUENCE</scope>
</reference>
<dbReference type="InterPro" id="IPR029044">
    <property type="entry name" value="Nucleotide-diphossugar_trans"/>
</dbReference>
<name>A0A481YVN0_9VIRU</name>
<organism evidence="2">
    <name type="scientific">Marseillevirus LCMAC201</name>
    <dbReference type="NCBI Taxonomy" id="2506605"/>
    <lineage>
        <taxon>Viruses</taxon>
        <taxon>Varidnaviria</taxon>
        <taxon>Bamfordvirae</taxon>
        <taxon>Nucleocytoviricota</taxon>
        <taxon>Megaviricetes</taxon>
        <taxon>Pimascovirales</taxon>
        <taxon>Pimascovirales incertae sedis</taxon>
        <taxon>Marseilleviridae</taxon>
    </lineage>
</organism>
<evidence type="ECO:0000259" key="1">
    <source>
        <dbReference type="Pfam" id="PF00535"/>
    </source>
</evidence>
<dbReference type="PANTHER" id="PTHR43630">
    <property type="entry name" value="POLY-BETA-1,6-N-ACETYL-D-GLUCOSAMINE SYNTHASE"/>
    <property type="match status" value="1"/>
</dbReference>
<sequence>MVKNEKYQIERTIDSCRNNVDGFIFLDTGSSDGTPEIITEICNKHHIIFYLYHAQFVDFSTTRNYLSECAKKHAKYLLLLDANDELRNGEFLKKYVTENSDFDVFVIQCILQNKQDKQVLPRNAIIKSTKNVQFRYSVQEELVLDDCKVATLQETGIYIYQDIEKDKSSVERYGRDLKLLHWDYKKDPQDIHALFCLGQTYRAIGKNLDSLKFFELYLQNKPLGRYETHKDDLFWCYIYTVELLLILKIVNWKNKIIHHLNNCISYVNDTRMEPYYYYAMLYYFLGTELEHKQDERCVRYYLKTKDYLQQALKINKPTGCRVYSEQLYLEIPKKLQEIAKLIDKQQ</sequence>
<keyword evidence="2" id="KW-0808">Transferase</keyword>
<feature type="domain" description="Glycosyltransferase 2-like" evidence="1">
    <location>
        <begin position="2"/>
        <end position="123"/>
    </location>
</feature>
<dbReference type="EMBL" id="MK500349">
    <property type="protein sequence ID" value="QBK87353.1"/>
    <property type="molecule type" value="Genomic_DNA"/>
</dbReference>
<gene>
    <name evidence="2" type="ORF">LCMAC201_02630</name>
</gene>
<accession>A0A481YVN0</accession>
<dbReference type="Gene3D" id="1.25.40.10">
    <property type="entry name" value="Tetratricopeptide repeat domain"/>
    <property type="match status" value="1"/>
</dbReference>
<evidence type="ECO:0000313" key="2">
    <source>
        <dbReference type="EMBL" id="QBK87353.1"/>
    </source>
</evidence>
<dbReference type="InterPro" id="IPR011990">
    <property type="entry name" value="TPR-like_helical_dom_sf"/>
</dbReference>
<protein>
    <submittedName>
        <fullName evidence="2">Glycosyl transferase family 2</fullName>
    </submittedName>
</protein>
<dbReference type="PANTHER" id="PTHR43630:SF2">
    <property type="entry name" value="GLYCOSYLTRANSFERASE"/>
    <property type="match status" value="1"/>
</dbReference>